<feature type="transmembrane region" description="Helical" evidence="7">
    <location>
        <begin position="34"/>
        <end position="58"/>
    </location>
</feature>
<gene>
    <name evidence="8" type="ORF">MNBD_GAMMA02-1414</name>
</gene>
<protein>
    <submittedName>
        <fullName evidence="8">Uncharacterized protein</fullName>
    </submittedName>
</protein>
<dbReference type="PANTHER" id="PTHR30213">
    <property type="entry name" value="INNER MEMBRANE PROTEIN YHJD"/>
    <property type="match status" value="1"/>
</dbReference>
<dbReference type="InterPro" id="IPR023679">
    <property type="entry name" value="UPF0761_bac"/>
</dbReference>
<dbReference type="PANTHER" id="PTHR30213:SF0">
    <property type="entry name" value="UPF0761 MEMBRANE PROTEIN YIHY"/>
    <property type="match status" value="1"/>
</dbReference>
<evidence type="ECO:0000256" key="4">
    <source>
        <dbReference type="ARBA" id="ARBA00022692"/>
    </source>
</evidence>
<feature type="transmembrane region" description="Helical" evidence="7">
    <location>
        <begin position="243"/>
        <end position="264"/>
    </location>
</feature>
<evidence type="ECO:0000256" key="3">
    <source>
        <dbReference type="ARBA" id="ARBA00022519"/>
    </source>
</evidence>
<evidence type="ECO:0000256" key="1">
    <source>
        <dbReference type="ARBA" id="ARBA00004651"/>
    </source>
</evidence>
<proteinExistence type="inferred from homology"/>
<keyword evidence="5 7" id="KW-1133">Transmembrane helix</keyword>
<dbReference type="Pfam" id="PF03631">
    <property type="entry name" value="Virul_fac_BrkB"/>
    <property type="match status" value="1"/>
</dbReference>
<sequence>MNNVKRFALNFKNFTFEVARRYRDDETSLAASSLAYTALLSMVPFMSVLITVFSAMPLFEDASQQLQDFIFQNFVPTTGAVIQEYILGFVEKARGLTVTMFLAVFVTSILMMHTMEKALNRIFDTKATVRFQRKLMMYWAVLTMGPLLVGGGIALSSLVFEYSAFASLRGMLIKALPVISATVAFFLIYFIVPNRKIKWRNAIIGALFAAVCFELAKKGFALYVTSIPSYQKVYGTLATIPLFLIWMFLSWNIILLGGTITATLETSRWRLHVQNYQTNERLLLVIEVLKILWQASQKGKTVSYNQLCGHLYFVPDDEFNKQLEWLEENEYITINQSGDYLLRHDLSTLDFKSLYMNGDYKIPIKASKYFTHYQHLLDAYWQPVDGMLNQSIEKIFNHHLYNKQETEEDTDNKI</sequence>
<feature type="transmembrane region" description="Helical" evidence="7">
    <location>
        <begin position="96"/>
        <end position="115"/>
    </location>
</feature>
<evidence type="ECO:0000313" key="8">
    <source>
        <dbReference type="EMBL" id="VAW47414.1"/>
    </source>
</evidence>
<keyword evidence="4 7" id="KW-0812">Transmembrane</keyword>
<dbReference type="HAMAP" id="MF_00672">
    <property type="entry name" value="UPF0761"/>
    <property type="match status" value="1"/>
</dbReference>
<evidence type="ECO:0000256" key="5">
    <source>
        <dbReference type="ARBA" id="ARBA00022989"/>
    </source>
</evidence>
<evidence type="ECO:0000256" key="2">
    <source>
        <dbReference type="ARBA" id="ARBA00022475"/>
    </source>
</evidence>
<dbReference type="GO" id="GO:0005886">
    <property type="term" value="C:plasma membrane"/>
    <property type="evidence" value="ECO:0007669"/>
    <property type="project" value="UniProtKB-SubCell"/>
</dbReference>
<name>A0A3B0WUP6_9ZZZZ</name>
<accession>A0A3B0WUP6</accession>
<dbReference type="AlphaFoldDB" id="A0A3B0WUP6"/>
<dbReference type="NCBIfam" id="TIGR00765">
    <property type="entry name" value="yihY_not_rbn"/>
    <property type="match status" value="1"/>
</dbReference>
<evidence type="ECO:0000256" key="6">
    <source>
        <dbReference type="ARBA" id="ARBA00023136"/>
    </source>
</evidence>
<keyword evidence="3" id="KW-0997">Cell inner membrane</keyword>
<keyword evidence="6 7" id="KW-0472">Membrane</keyword>
<feature type="transmembrane region" description="Helical" evidence="7">
    <location>
        <begin position="204"/>
        <end position="223"/>
    </location>
</feature>
<feature type="transmembrane region" description="Helical" evidence="7">
    <location>
        <begin position="136"/>
        <end position="160"/>
    </location>
</feature>
<dbReference type="InterPro" id="IPR017039">
    <property type="entry name" value="Virul_fac_BrkB"/>
</dbReference>
<keyword evidence="2" id="KW-1003">Cell membrane</keyword>
<dbReference type="EMBL" id="UOFA01000343">
    <property type="protein sequence ID" value="VAW47414.1"/>
    <property type="molecule type" value="Genomic_DNA"/>
</dbReference>
<organism evidence="8">
    <name type="scientific">hydrothermal vent metagenome</name>
    <dbReference type="NCBI Taxonomy" id="652676"/>
    <lineage>
        <taxon>unclassified sequences</taxon>
        <taxon>metagenomes</taxon>
        <taxon>ecological metagenomes</taxon>
    </lineage>
</organism>
<reference evidence="8" key="1">
    <citation type="submission" date="2018-06" db="EMBL/GenBank/DDBJ databases">
        <authorList>
            <person name="Zhirakovskaya E."/>
        </authorList>
    </citation>
    <scope>NUCLEOTIDE SEQUENCE</scope>
</reference>
<evidence type="ECO:0000256" key="7">
    <source>
        <dbReference type="SAM" id="Phobius"/>
    </source>
</evidence>
<comment type="subcellular location">
    <subcellularLocation>
        <location evidence="1">Cell membrane</location>
        <topology evidence="1">Multi-pass membrane protein</topology>
    </subcellularLocation>
</comment>
<feature type="transmembrane region" description="Helical" evidence="7">
    <location>
        <begin position="172"/>
        <end position="192"/>
    </location>
</feature>